<dbReference type="Proteomes" id="UP000618986">
    <property type="component" value="Unassembled WGS sequence"/>
</dbReference>
<proteinExistence type="predicted"/>
<name>A0ABR6MGG5_MICEC</name>
<evidence type="ECO:0000313" key="1">
    <source>
        <dbReference type="EMBL" id="MBB5114466.1"/>
    </source>
</evidence>
<protein>
    <submittedName>
        <fullName evidence="1">Uncharacterized protein</fullName>
    </submittedName>
</protein>
<comment type="caution">
    <text evidence="1">The sequence shown here is derived from an EMBL/GenBank/DDBJ whole genome shotgun (WGS) entry which is preliminary data.</text>
</comment>
<evidence type="ECO:0000313" key="2">
    <source>
        <dbReference type="Proteomes" id="UP000618986"/>
    </source>
</evidence>
<gene>
    <name evidence="1" type="ORF">FHU28_004305</name>
</gene>
<dbReference type="RefSeq" id="WP_184686306.1">
    <property type="nucleotide sequence ID" value="NZ_JACHJC010000001.1"/>
</dbReference>
<accession>A0ABR6MGG5</accession>
<keyword evidence="2" id="KW-1185">Reference proteome</keyword>
<reference evidence="1 2" key="1">
    <citation type="submission" date="2020-08" db="EMBL/GenBank/DDBJ databases">
        <title>Sequencing the genomes of 1000 actinobacteria strains.</title>
        <authorList>
            <person name="Klenk H.-P."/>
        </authorList>
    </citation>
    <scope>NUCLEOTIDE SEQUENCE [LARGE SCALE GENOMIC DNA]</scope>
    <source>
        <strain evidence="1 2">DSM 43036</strain>
    </source>
</reference>
<organism evidence="1 2">
    <name type="scientific">Micromonospora echinospora</name>
    <name type="common">Micromonospora purpurea</name>
    <dbReference type="NCBI Taxonomy" id="1877"/>
    <lineage>
        <taxon>Bacteria</taxon>
        <taxon>Bacillati</taxon>
        <taxon>Actinomycetota</taxon>
        <taxon>Actinomycetes</taxon>
        <taxon>Micromonosporales</taxon>
        <taxon>Micromonosporaceae</taxon>
        <taxon>Micromonospora</taxon>
    </lineage>
</organism>
<sequence>MNAGLPFGWRVSTALPARGRLQQFRLQDRVAFRCTRCDREKTSRLVCVVAGHWSSLLCNGCYGLLSKEQASSAPLAAHALASDAPTQVPASVGGARGSRADHLRKNIAELAKLLRIRAEEGERRLAKADLKALTALADENETAVALRYAELLAEGDALVAQVEFDHRSHHRFARVAGILAAERGVALQRLHKRYETRLAAVRAASKAPDYLAAMVMQHVGGEAFRQALAAVLRRRGLQLGALDVPTSGYWAWLADSRIDPAYAEGALPPPVRELRRMDAHAFLRVLHADAYGTRPNGFLGHPAVVERWHTHSGQVYSHIRAARDQSAAEFETSGGIRAGVRPDRLRADVQAVARAGARRAMSGLRLKELRLRAVRFHRTLPMQRLRAACLTEAAARLTRADPKLGALVASACADHRARCAKVNDPHPCATCVQEVAERVRQHRTPQRAETVPTPKVTLEAKADKAIAELRQQVAGPVSTAADNPTAFVCSAARERLAPETPAELAVVETHTVPDTPRFGYAWVTEAGEMHTGVGAAANPQDASVQAVCRAALEIGENQPRVHLVARDPEAVAYVQLVLRTGTVPPDPGFSLSDDTVELLVDVASFRQHISVHADLCPRPHRGAETAGHLAALALSADGGRGVKGRVRVDLDMIARKVGRGVGYKPTSPDEESDHAWWLPAQENGPSRPHELAWRTALYRMHIAGGWCALPEPRTGESWQEGRLRLRIDHEETRRPSVGQVQEVTVRRRGGQWELGDIRWPRGLAPGVIVTFRRRPGGSMIKARTALLPQPEQVDGVEFLHRYDAQVVTRESAPGFDQDREVPDLSDASWVLRALRKLGYLSVDGTATLVEEALVRNCLALGLPRHRASRIGSAVDQLLRSGRIQRVQGSLDGSGRPWYPPQPDRHRVSLLRYVPRVEAVETRRATPTEWHPHRRGFKVPGHLRRLPPGAKASEERIEAFKEAARSFQIVERELPDTHTYVGPHEKKR</sequence>
<dbReference type="EMBL" id="JACHJC010000001">
    <property type="protein sequence ID" value="MBB5114466.1"/>
    <property type="molecule type" value="Genomic_DNA"/>
</dbReference>
<dbReference type="GeneID" id="300294847"/>